<keyword evidence="7 12" id="KW-0808">Transferase</keyword>
<dbReference type="InterPro" id="IPR050054">
    <property type="entry name" value="UPRTase/APRTase"/>
</dbReference>
<keyword evidence="9" id="KW-0342">GTP-binding</keyword>
<evidence type="ECO:0000256" key="8">
    <source>
        <dbReference type="ARBA" id="ARBA00022741"/>
    </source>
</evidence>
<dbReference type="UniPathway" id="UPA00574">
    <property type="reaction ID" value="UER00636"/>
</dbReference>
<evidence type="ECO:0000256" key="6">
    <source>
        <dbReference type="ARBA" id="ARBA00022676"/>
    </source>
</evidence>
<keyword evidence="6 12" id="KW-0328">Glycosyltransferase</keyword>
<dbReference type="Pfam" id="PF14681">
    <property type="entry name" value="UPRTase"/>
    <property type="match status" value="1"/>
</dbReference>
<reference evidence="12 13" key="1">
    <citation type="submission" date="2016-10" db="EMBL/GenBank/DDBJ databases">
        <authorList>
            <person name="de Groot N.N."/>
        </authorList>
    </citation>
    <scope>NUCLEOTIDE SEQUENCE [LARGE SCALE GENOMIC DNA]</scope>
    <source>
        <strain evidence="12 13">DSM 6059</strain>
    </source>
</reference>
<sequence>MEKLTIISHPVLQHKLTLLRKKETKSCEFRRLLNEISGLLAYESTKELALIDVDIQTPLESMQGQEVKQAPIIVSIMRAGNGMLDGLLNMLPFASAGHIGIYRDKFIQNTVEYYFRLPKEVAGKEIILADPLLATGDTALACIDRLKQYNVGKITMICILVSQQGVDKLHHFHPDVNIIAIGKERELNEDGHLLPGLGDAGDRLYKTID</sequence>
<evidence type="ECO:0000259" key="11">
    <source>
        <dbReference type="Pfam" id="PF14681"/>
    </source>
</evidence>
<dbReference type="EC" id="2.4.2.9" evidence="4 10"/>
<dbReference type="InterPro" id="IPR000836">
    <property type="entry name" value="PRTase_dom"/>
</dbReference>
<evidence type="ECO:0000256" key="5">
    <source>
        <dbReference type="ARBA" id="ARBA00022533"/>
    </source>
</evidence>
<dbReference type="PANTHER" id="PTHR32315:SF4">
    <property type="entry name" value="URACIL PHOSPHORIBOSYLTRANSFERASE, CHLOROPLASTIC"/>
    <property type="match status" value="1"/>
</dbReference>
<evidence type="ECO:0000313" key="13">
    <source>
        <dbReference type="Proteomes" id="UP000198862"/>
    </source>
</evidence>
<dbReference type="EMBL" id="FOLO01000013">
    <property type="protein sequence ID" value="SFC61483.1"/>
    <property type="molecule type" value="Genomic_DNA"/>
</dbReference>
<keyword evidence="5" id="KW-0021">Allosteric enzyme</keyword>
<evidence type="ECO:0000256" key="2">
    <source>
        <dbReference type="ARBA" id="ARBA00005180"/>
    </source>
</evidence>
<evidence type="ECO:0000256" key="1">
    <source>
        <dbReference type="ARBA" id="ARBA00001946"/>
    </source>
</evidence>
<dbReference type="GO" id="GO:0004845">
    <property type="term" value="F:uracil phosphoribosyltransferase activity"/>
    <property type="evidence" value="ECO:0007669"/>
    <property type="project" value="UniProtKB-UniRule"/>
</dbReference>
<gene>
    <name evidence="12" type="ORF">SAMN02745724_02109</name>
</gene>
<protein>
    <recommendedName>
        <fullName evidence="4 10">Uracil phosphoribosyltransferase</fullName>
        <ecNumber evidence="4 10">2.4.2.9</ecNumber>
    </recommendedName>
</protein>
<name>A0A1I1KTK0_9GAMM</name>
<dbReference type="AlphaFoldDB" id="A0A1I1KTK0"/>
<evidence type="ECO:0000256" key="7">
    <source>
        <dbReference type="ARBA" id="ARBA00022679"/>
    </source>
</evidence>
<evidence type="ECO:0000313" key="12">
    <source>
        <dbReference type="EMBL" id="SFC61483.1"/>
    </source>
</evidence>
<proteinExistence type="inferred from homology"/>
<dbReference type="SUPFAM" id="SSF53271">
    <property type="entry name" value="PRTase-like"/>
    <property type="match status" value="1"/>
</dbReference>
<dbReference type="NCBIfam" id="NF001097">
    <property type="entry name" value="PRK00129.1"/>
    <property type="match status" value="1"/>
</dbReference>
<dbReference type="GO" id="GO:0006223">
    <property type="term" value="P:uracil salvage"/>
    <property type="evidence" value="ECO:0007669"/>
    <property type="project" value="InterPro"/>
</dbReference>
<dbReference type="STRING" id="1123010.SAMN02745724_02109"/>
<keyword evidence="13" id="KW-1185">Reference proteome</keyword>
<keyword evidence="8" id="KW-0547">Nucleotide-binding</keyword>
<dbReference type="PANTHER" id="PTHR32315">
    <property type="entry name" value="ADENINE PHOSPHORIBOSYLTRANSFERASE"/>
    <property type="match status" value="1"/>
</dbReference>
<evidence type="ECO:0000256" key="9">
    <source>
        <dbReference type="ARBA" id="ARBA00023134"/>
    </source>
</evidence>
<dbReference type="GO" id="GO:0005525">
    <property type="term" value="F:GTP binding"/>
    <property type="evidence" value="ECO:0007669"/>
    <property type="project" value="UniProtKB-KW"/>
</dbReference>
<dbReference type="InterPro" id="IPR029057">
    <property type="entry name" value="PRTase-like"/>
</dbReference>
<comment type="similarity">
    <text evidence="3">Belongs to the UPRTase family.</text>
</comment>
<dbReference type="GO" id="GO:0044206">
    <property type="term" value="P:UMP salvage"/>
    <property type="evidence" value="ECO:0007669"/>
    <property type="project" value="UniProtKB-UniPathway"/>
</dbReference>
<accession>A0A1I1KTK0</accession>
<dbReference type="RefSeq" id="WP_091983448.1">
    <property type="nucleotide sequence ID" value="NZ_FOLO01000013.1"/>
</dbReference>
<evidence type="ECO:0000256" key="3">
    <source>
        <dbReference type="ARBA" id="ARBA00009516"/>
    </source>
</evidence>
<dbReference type="InterPro" id="IPR005765">
    <property type="entry name" value="UPRT"/>
</dbReference>
<dbReference type="Gene3D" id="3.40.50.2020">
    <property type="match status" value="1"/>
</dbReference>
<dbReference type="NCBIfam" id="TIGR01091">
    <property type="entry name" value="upp"/>
    <property type="match status" value="1"/>
</dbReference>
<evidence type="ECO:0000256" key="10">
    <source>
        <dbReference type="NCBIfam" id="TIGR01091"/>
    </source>
</evidence>
<organism evidence="12 13">
    <name type="scientific">Pseudoalteromonas denitrificans DSM 6059</name>
    <dbReference type="NCBI Taxonomy" id="1123010"/>
    <lineage>
        <taxon>Bacteria</taxon>
        <taxon>Pseudomonadati</taxon>
        <taxon>Pseudomonadota</taxon>
        <taxon>Gammaproteobacteria</taxon>
        <taxon>Alteromonadales</taxon>
        <taxon>Pseudoalteromonadaceae</taxon>
        <taxon>Pseudoalteromonas</taxon>
    </lineage>
</organism>
<dbReference type="OrthoDB" id="9781675at2"/>
<evidence type="ECO:0000256" key="4">
    <source>
        <dbReference type="ARBA" id="ARBA00011894"/>
    </source>
</evidence>
<dbReference type="Proteomes" id="UP000198862">
    <property type="component" value="Unassembled WGS sequence"/>
</dbReference>
<dbReference type="CDD" id="cd06223">
    <property type="entry name" value="PRTases_typeI"/>
    <property type="match status" value="1"/>
</dbReference>
<comment type="cofactor">
    <cofactor evidence="1">
        <name>Mg(2+)</name>
        <dbReference type="ChEBI" id="CHEBI:18420"/>
    </cofactor>
</comment>
<feature type="domain" description="Phosphoribosyltransferase" evidence="11">
    <location>
        <begin position="7"/>
        <end position="207"/>
    </location>
</feature>
<comment type="pathway">
    <text evidence="2">Pyrimidine metabolism; UMP biosynthesis via salvage pathway; UMP from uracil: step 1/1.</text>
</comment>